<dbReference type="AlphaFoldDB" id="A0A4Z0LV42"/>
<gene>
    <name evidence="2" type="ORF">E4634_19425</name>
</gene>
<dbReference type="OrthoDB" id="7061897at2"/>
<organism evidence="2 3">
    <name type="scientific">Mangrovimicrobium sediminis</name>
    <dbReference type="NCBI Taxonomy" id="2562682"/>
    <lineage>
        <taxon>Bacteria</taxon>
        <taxon>Pseudomonadati</taxon>
        <taxon>Pseudomonadota</taxon>
        <taxon>Gammaproteobacteria</taxon>
        <taxon>Cellvibrionales</taxon>
        <taxon>Halieaceae</taxon>
        <taxon>Mangrovimicrobium</taxon>
    </lineage>
</organism>
<dbReference type="RefSeq" id="WP_135446341.1">
    <property type="nucleotide sequence ID" value="NZ_SRLE01000015.1"/>
</dbReference>
<accession>A0A4Z0LV42</accession>
<sequence>MDDRYRMHYLQAMGIDAYTARYALPGAAPSRLVPVPAVPEWTAPAEPEAETPVAPPAMPTPDMPVLETRAPRRRETDAPAQTAPTRPAAPAEVVRFSLAAVFCGGLAWVELLPGRPLAREQVKLIHAMARAVGDAAQTPLTAQFDWPMHTNQQFDLGVDAARDSVAAFLARQLQEQQCRALVLLGEECLPYIGGLGDVLVVKTRSTVQMFEEPACKRQVWRDLRVLAKGA</sequence>
<reference evidence="2 3" key="1">
    <citation type="submission" date="2019-04" db="EMBL/GenBank/DDBJ databases">
        <title>Taxonomy of novel Haliea sp. from mangrove soil of West Coast of India.</title>
        <authorList>
            <person name="Verma A."/>
            <person name="Kumar P."/>
            <person name="Krishnamurthi S."/>
        </authorList>
    </citation>
    <scope>NUCLEOTIDE SEQUENCE [LARGE SCALE GENOMIC DNA]</scope>
    <source>
        <strain evidence="2 3">SAOS-164</strain>
    </source>
</reference>
<keyword evidence="3" id="KW-1185">Reference proteome</keyword>
<evidence type="ECO:0000256" key="1">
    <source>
        <dbReference type="SAM" id="MobiDB-lite"/>
    </source>
</evidence>
<evidence type="ECO:0008006" key="4">
    <source>
        <dbReference type="Google" id="ProtNLM"/>
    </source>
</evidence>
<name>A0A4Z0LV42_9GAMM</name>
<feature type="region of interest" description="Disordered" evidence="1">
    <location>
        <begin position="45"/>
        <end position="65"/>
    </location>
</feature>
<evidence type="ECO:0000313" key="3">
    <source>
        <dbReference type="Proteomes" id="UP000298050"/>
    </source>
</evidence>
<evidence type="ECO:0000313" key="2">
    <source>
        <dbReference type="EMBL" id="TGD71182.1"/>
    </source>
</evidence>
<feature type="compositionally biased region" description="Pro residues" evidence="1">
    <location>
        <begin position="53"/>
        <end position="62"/>
    </location>
</feature>
<proteinExistence type="predicted"/>
<dbReference type="EMBL" id="SRLE01000015">
    <property type="protein sequence ID" value="TGD71182.1"/>
    <property type="molecule type" value="Genomic_DNA"/>
</dbReference>
<dbReference type="Proteomes" id="UP000298050">
    <property type="component" value="Unassembled WGS sequence"/>
</dbReference>
<comment type="caution">
    <text evidence="2">The sequence shown here is derived from an EMBL/GenBank/DDBJ whole genome shotgun (WGS) entry which is preliminary data.</text>
</comment>
<protein>
    <recommendedName>
        <fullName evidence="4">Energy transducer TonB</fullName>
    </recommendedName>
</protein>